<dbReference type="GO" id="GO:0046872">
    <property type="term" value="F:metal ion binding"/>
    <property type="evidence" value="ECO:0007669"/>
    <property type="project" value="UniProtKB-KW"/>
</dbReference>
<evidence type="ECO:0000256" key="3">
    <source>
        <dbReference type="ARBA" id="ARBA00016165"/>
    </source>
</evidence>
<feature type="binding site" description="covalent" evidence="13">
    <location>
        <position position="58"/>
    </location>
    <ligand>
        <name>heme c</name>
        <dbReference type="ChEBI" id="CHEBI:61717"/>
    </ligand>
</feature>
<keyword evidence="18" id="KW-1185">Reference proteome</keyword>
<keyword evidence="4" id="KW-0813">Transport</keyword>
<keyword evidence="9" id="KW-0249">Electron transport</keyword>
<evidence type="ECO:0000256" key="9">
    <source>
        <dbReference type="ARBA" id="ARBA00022982"/>
    </source>
</evidence>
<evidence type="ECO:0000256" key="13">
    <source>
        <dbReference type="PIRSR" id="PIRSR602326-1"/>
    </source>
</evidence>
<dbReference type="InterPro" id="IPR009056">
    <property type="entry name" value="Cyt_c-like_dom"/>
</dbReference>
<evidence type="ECO:0000256" key="7">
    <source>
        <dbReference type="ARBA" id="ARBA00022692"/>
    </source>
</evidence>
<comment type="subcellular location">
    <subcellularLocation>
        <location evidence="1">Membrane</location>
    </subcellularLocation>
</comment>
<evidence type="ECO:0000256" key="4">
    <source>
        <dbReference type="ARBA" id="ARBA00022448"/>
    </source>
</evidence>
<dbReference type="OrthoDB" id="9808471at2"/>
<feature type="chain" id="PRO_5017744164" description="Cytochrome c1" evidence="15">
    <location>
        <begin position="22"/>
        <end position="302"/>
    </location>
</feature>
<dbReference type="GO" id="GO:0009055">
    <property type="term" value="F:electron transfer activity"/>
    <property type="evidence" value="ECO:0007669"/>
    <property type="project" value="InterPro"/>
</dbReference>
<comment type="similarity">
    <text evidence="2">Belongs to the cytochrome c family.</text>
</comment>
<dbReference type="GO" id="GO:0020037">
    <property type="term" value="F:heme binding"/>
    <property type="evidence" value="ECO:0007669"/>
    <property type="project" value="InterPro"/>
</dbReference>
<feature type="signal peptide" evidence="15">
    <location>
        <begin position="1"/>
        <end position="21"/>
    </location>
</feature>
<keyword evidence="7 14" id="KW-0812">Transmembrane</keyword>
<dbReference type="InterPro" id="IPR021157">
    <property type="entry name" value="Cyt_c1_TM_anchor_C"/>
</dbReference>
<evidence type="ECO:0000256" key="11">
    <source>
        <dbReference type="ARBA" id="ARBA00023004"/>
    </source>
</evidence>
<evidence type="ECO:0000256" key="5">
    <source>
        <dbReference type="ARBA" id="ARBA00022617"/>
    </source>
</evidence>
<comment type="cofactor">
    <cofactor evidence="13">
        <name>heme c</name>
        <dbReference type="ChEBI" id="CHEBI:61717"/>
    </cofactor>
    <text evidence="13">Binds 1 heme c group covalently per subunit.</text>
</comment>
<keyword evidence="12 14" id="KW-0472">Membrane</keyword>
<dbReference type="Gene3D" id="1.10.760.10">
    <property type="entry name" value="Cytochrome c-like domain"/>
    <property type="match status" value="1"/>
</dbReference>
<dbReference type="EMBL" id="QRDW01000007">
    <property type="protein sequence ID" value="RED48631.1"/>
    <property type="molecule type" value="Genomic_DNA"/>
</dbReference>
<evidence type="ECO:0000313" key="17">
    <source>
        <dbReference type="EMBL" id="RED48631.1"/>
    </source>
</evidence>
<evidence type="ECO:0000256" key="6">
    <source>
        <dbReference type="ARBA" id="ARBA00022660"/>
    </source>
</evidence>
<keyword evidence="8 13" id="KW-0479">Metal-binding</keyword>
<evidence type="ECO:0000256" key="14">
    <source>
        <dbReference type="SAM" id="Phobius"/>
    </source>
</evidence>
<dbReference type="InterPro" id="IPR002326">
    <property type="entry name" value="Cyt_c1"/>
</dbReference>
<dbReference type="Gene3D" id="1.20.5.100">
    <property type="entry name" value="Cytochrome c1, transmembrane anchor, C-terminal"/>
    <property type="match status" value="1"/>
</dbReference>
<feature type="binding site" description="covalent" evidence="13">
    <location>
        <position position="230"/>
    </location>
    <ligand>
        <name>heme c</name>
        <dbReference type="ChEBI" id="CHEBI:61717"/>
    </ligand>
</feature>
<keyword evidence="6" id="KW-0679">Respiratory chain</keyword>
<keyword evidence="5 13" id="KW-0349">Heme</keyword>
<sequence>MRKSVFALAAALMMGATGAQAAGDKIVPAEQEWSWTGYFGKFDKASAQRGLQVYQEVCSTCHGLKRVAYRNLMDLGYTEDQVKAFAAEYEVMDGPDDEGEMFFRAAIPADKFVSPFANDNAARASNGGALPPDLSLIVKARATGYGSIPLNFAKWMQGNGTASGADYIYALLTGYEEDDETANAWLKERWDHAEETGHLTKHQLEEGFKEHVTAEGKYFNRYFPGHNIGMAPPIDDDYVEYEDGTEATKEQIARDIATFLAWASEPELEQRKEMGWKVILFLVFLLGLTIAAKRRLWKNVKK</sequence>
<keyword evidence="15" id="KW-0732">Signal</keyword>
<dbReference type="SUPFAM" id="SSF46626">
    <property type="entry name" value="Cytochrome c"/>
    <property type="match status" value="1"/>
</dbReference>
<evidence type="ECO:0000256" key="12">
    <source>
        <dbReference type="ARBA" id="ARBA00023136"/>
    </source>
</evidence>
<reference evidence="17 18" key="1">
    <citation type="submission" date="2018-07" db="EMBL/GenBank/DDBJ databases">
        <title>Genomic Encyclopedia of Type Strains, Phase III (KMG-III): the genomes of soil and plant-associated and newly described type strains.</title>
        <authorList>
            <person name="Whitman W."/>
        </authorList>
    </citation>
    <scope>NUCLEOTIDE SEQUENCE [LARGE SCALE GENOMIC DNA]</scope>
    <source>
        <strain evidence="17 18">CECT 8488</strain>
    </source>
</reference>
<dbReference type="PANTHER" id="PTHR10266:SF3">
    <property type="entry name" value="CYTOCHROME C1, HEME PROTEIN, MITOCHONDRIAL"/>
    <property type="match status" value="1"/>
</dbReference>
<dbReference type="PROSITE" id="PS51007">
    <property type="entry name" value="CYTC"/>
    <property type="match status" value="1"/>
</dbReference>
<dbReference type="SUPFAM" id="SSF81496">
    <property type="entry name" value="Cytochrome c1 subunit of cytochrome bc1 complex (Ubiquinol-cytochrome c reductase), transmembrane anchor"/>
    <property type="match status" value="1"/>
</dbReference>
<name>A0A3D9HH94_9PROT</name>
<proteinExistence type="inferred from homology"/>
<dbReference type="AlphaFoldDB" id="A0A3D9HH94"/>
<feature type="domain" description="Cytochrome c" evidence="16">
    <location>
        <begin position="45"/>
        <end position="172"/>
    </location>
</feature>
<protein>
    <recommendedName>
        <fullName evidence="3">Cytochrome c1</fullName>
    </recommendedName>
</protein>
<feature type="binding site" description="covalent" evidence="13">
    <location>
        <position position="61"/>
    </location>
    <ligand>
        <name>heme c</name>
        <dbReference type="ChEBI" id="CHEBI:61717"/>
    </ligand>
</feature>
<gene>
    <name evidence="17" type="ORF">DFP90_107135</name>
</gene>
<evidence type="ECO:0000256" key="15">
    <source>
        <dbReference type="SAM" id="SignalP"/>
    </source>
</evidence>
<dbReference type="PANTHER" id="PTHR10266">
    <property type="entry name" value="CYTOCHROME C1"/>
    <property type="match status" value="1"/>
</dbReference>
<evidence type="ECO:0000256" key="10">
    <source>
        <dbReference type="ARBA" id="ARBA00022989"/>
    </source>
</evidence>
<evidence type="ECO:0000313" key="18">
    <source>
        <dbReference type="Proteomes" id="UP000256845"/>
    </source>
</evidence>
<feature type="transmembrane region" description="Helical" evidence="14">
    <location>
        <begin position="274"/>
        <end position="292"/>
    </location>
</feature>
<keyword evidence="11 13" id="KW-0408">Iron</keyword>
<dbReference type="InterPro" id="IPR036909">
    <property type="entry name" value="Cyt_c-like_dom_sf"/>
</dbReference>
<comment type="caution">
    <text evidence="17">The sequence shown here is derived from an EMBL/GenBank/DDBJ whole genome shotgun (WGS) entry which is preliminary data.</text>
</comment>
<dbReference type="GO" id="GO:0016020">
    <property type="term" value="C:membrane"/>
    <property type="evidence" value="ECO:0007669"/>
    <property type="project" value="UniProtKB-SubCell"/>
</dbReference>
<evidence type="ECO:0000259" key="16">
    <source>
        <dbReference type="PROSITE" id="PS51007"/>
    </source>
</evidence>
<dbReference type="PRINTS" id="PR00603">
    <property type="entry name" value="CYTOCHROMEC1"/>
</dbReference>
<accession>A0A3D9HH94</accession>
<dbReference type="Proteomes" id="UP000256845">
    <property type="component" value="Unassembled WGS sequence"/>
</dbReference>
<organism evidence="17 18">
    <name type="scientific">Aestuariispira insulae</name>
    <dbReference type="NCBI Taxonomy" id="1461337"/>
    <lineage>
        <taxon>Bacteria</taxon>
        <taxon>Pseudomonadati</taxon>
        <taxon>Pseudomonadota</taxon>
        <taxon>Alphaproteobacteria</taxon>
        <taxon>Rhodospirillales</taxon>
        <taxon>Kiloniellaceae</taxon>
        <taxon>Aestuariispira</taxon>
    </lineage>
</organism>
<dbReference type="Pfam" id="PF02167">
    <property type="entry name" value="Cytochrom_C1"/>
    <property type="match status" value="1"/>
</dbReference>
<evidence type="ECO:0000256" key="8">
    <source>
        <dbReference type="ARBA" id="ARBA00022723"/>
    </source>
</evidence>
<evidence type="ECO:0000256" key="2">
    <source>
        <dbReference type="ARBA" id="ARBA00006488"/>
    </source>
</evidence>
<feature type="binding site" description="covalent" evidence="13">
    <location>
        <position position="62"/>
    </location>
    <ligand>
        <name>heme c</name>
        <dbReference type="ChEBI" id="CHEBI:61717"/>
    </ligand>
</feature>
<keyword evidence="10 14" id="KW-1133">Transmembrane helix</keyword>
<dbReference type="RefSeq" id="WP_115937575.1">
    <property type="nucleotide sequence ID" value="NZ_QRDW01000007.1"/>
</dbReference>
<evidence type="ECO:0000256" key="1">
    <source>
        <dbReference type="ARBA" id="ARBA00004370"/>
    </source>
</evidence>